<dbReference type="InterPro" id="IPR009683">
    <property type="entry name" value="Extensin-like_C"/>
</dbReference>
<feature type="compositionally biased region" description="Pro residues" evidence="1">
    <location>
        <begin position="115"/>
        <end position="128"/>
    </location>
</feature>
<accession>A0AAE2RBB9</accession>
<reference evidence="4" key="1">
    <citation type="submission" date="2020-11" db="EMBL/GenBank/DDBJ databases">
        <title>Agrobacterium vitis strain K377 genome.</title>
        <authorList>
            <person name="Xi H."/>
        </authorList>
    </citation>
    <scope>NUCLEOTIDE SEQUENCE</scope>
    <source>
        <strain evidence="4">K377</strain>
    </source>
</reference>
<evidence type="ECO:0000313" key="5">
    <source>
        <dbReference type="Proteomes" id="UP000655037"/>
    </source>
</evidence>
<dbReference type="AlphaFoldDB" id="A0AAE2RBB9"/>
<keyword evidence="2" id="KW-0732">Signal</keyword>
<comment type="caution">
    <text evidence="4">The sequence shown here is derived from an EMBL/GenBank/DDBJ whole genome shotgun (WGS) entry which is preliminary data.</text>
</comment>
<feature type="compositionally biased region" description="Basic and acidic residues" evidence="1">
    <location>
        <begin position="53"/>
        <end position="69"/>
    </location>
</feature>
<evidence type="ECO:0000313" key="4">
    <source>
        <dbReference type="EMBL" id="MBF2715315.1"/>
    </source>
</evidence>
<feature type="signal peptide" evidence="2">
    <location>
        <begin position="1"/>
        <end position="25"/>
    </location>
</feature>
<feature type="chain" id="PRO_5041977044" evidence="2">
    <location>
        <begin position="26"/>
        <end position="320"/>
    </location>
</feature>
<evidence type="ECO:0000256" key="2">
    <source>
        <dbReference type="SAM" id="SignalP"/>
    </source>
</evidence>
<proteinExistence type="predicted"/>
<feature type="region of interest" description="Disordered" evidence="1">
    <location>
        <begin position="18"/>
        <end position="133"/>
    </location>
</feature>
<dbReference type="Proteomes" id="UP000655037">
    <property type="component" value="Unassembled WGS sequence"/>
</dbReference>
<organism evidence="4 5">
    <name type="scientific">Agrobacterium vitis</name>
    <name type="common">Rhizobium vitis</name>
    <dbReference type="NCBI Taxonomy" id="373"/>
    <lineage>
        <taxon>Bacteria</taxon>
        <taxon>Pseudomonadati</taxon>
        <taxon>Pseudomonadota</taxon>
        <taxon>Alphaproteobacteria</taxon>
        <taxon>Hyphomicrobiales</taxon>
        <taxon>Rhizobiaceae</taxon>
        <taxon>Rhizobium/Agrobacterium group</taxon>
        <taxon>Agrobacterium</taxon>
    </lineage>
</organism>
<evidence type="ECO:0000259" key="3">
    <source>
        <dbReference type="Pfam" id="PF06904"/>
    </source>
</evidence>
<dbReference type="EMBL" id="JACXXJ020000005">
    <property type="protein sequence ID" value="MBF2715315.1"/>
    <property type="molecule type" value="Genomic_DNA"/>
</dbReference>
<name>A0AAE2RBB9_AGRVI</name>
<dbReference type="RefSeq" id="WP_156535639.1">
    <property type="nucleotide sequence ID" value="NZ_JACXXJ020000005.1"/>
</dbReference>
<feature type="compositionally biased region" description="Low complexity" evidence="1">
    <location>
        <begin position="102"/>
        <end position="114"/>
    </location>
</feature>
<protein>
    <submittedName>
        <fullName evidence="4">Extensin family protein</fullName>
    </submittedName>
</protein>
<evidence type="ECO:0000256" key="1">
    <source>
        <dbReference type="SAM" id="MobiDB-lite"/>
    </source>
</evidence>
<gene>
    <name evidence="4" type="ORF">IEI95_013935</name>
</gene>
<feature type="compositionally biased region" description="Pro residues" evidence="1">
    <location>
        <begin position="78"/>
        <end position="101"/>
    </location>
</feature>
<feature type="domain" description="Extensin-like C-terminal" evidence="3">
    <location>
        <begin position="138"/>
        <end position="317"/>
    </location>
</feature>
<dbReference type="Pfam" id="PF06904">
    <property type="entry name" value="Extensin-like_C"/>
    <property type="match status" value="1"/>
</dbReference>
<sequence>MRCKTLLLALSLICLSGASLPPKDALPEQGPIPDSKPKTATDTPDASSGVKIPDTKDPDTKDDVSKPGDKSALVPAPDTVPVPTPSPAAPTPVPAPTPASPAPSSQTPPASAEPAPAPAPAPPPPPPIMTEDPQAYGQCLKDLKAAGAQFTERPRIDDGDGCGIDKPLEVTEILPGVSLKPKATLRCAAALELSEWMRTLVIPAADQALPDKGRLKAVDQASSYICRNRNSRSDGKMSEHAKGNALDIAGFEFEKGDVPMKIVPDSEPTLPGAFQRTINSSACLYFTTVLAPGADETHKDHLHLDLIKRRNDYRVCQEPN</sequence>